<organism evidence="1">
    <name type="scientific">Vibrio alginolyticus</name>
    <dbReference type="NCBI Taxonomy" id="663"/>
    <lineage>
        <taxon>Bacteria</taxon>
        <taxon>Pseudomonadati</taxon>
        <taxon>Pseudomonadota</taxon>
        <taxon>Gammaproteobacteria</taxon>
        <taxon>Vibrionales</taxon>
        <taxon>Vibrionaceae</taxon>
        <taxon>Vibrio</taxon>
    </lineage>
</organism>
<evidence type="ECO:0000313" key="1">
    <source>
        <dbReference type="EMBL" id="QJR97610.1"/>
    </source>
</evidence>
<proteinExistence type="predicted"/>
<dbReference type="AlphaFoldDB" id="A0A6M4NLR8"/>
<keyword evidence="1" id="KW-0614">Plasmid</keyword>
<dbReference type="EMBL" id="MN865127">
    <property type="protein sequence ID" value="QJR97610.1"/>
    <property type="molecule type" value="Genomic_DNA"/>
</dbReference>
<geneLocation type="plasmid" evidence="1">
    <name>pC1579</name>
</geneLocation>
<sequence length="664" mass="76899">MFVGTLIKRYFMKKFLNVFQLPTGYQVRIGKKTKSFNAGVSSDNALNSALSFRLDMYKQGVLPANWNVGYFEPNAIKIIDQDKQKRSRCTIRTKTDRKPTHIEAYWSKFKNLAEAHSFLKREYSKWCREHNAIAKLYNQKRNEILFISAQKEKEQKISILSDGIKFDAKLWNECVAEYEGVMPVPNTISDHVQVEAYSDSGEKDIDLSHHFAVNVSDQLEPYQSSEVLHELLDPVYDILHVDNHAALKLMPEVKCSYKAMREKLRKIKPNRNVKGAICAPFSIETKLKSSFLDFAIPAYWDGLPLNPSKTIVNLASHNGIIQAASLLATASFMFMGYMQKQRMLQSDENIELEFPVFEISEKMLNSAIDSIYQALLLQMGRKALNSMGKCEERLNLWHDVDVCDVYDDQFGTAVQMGQWQCFMPRSNNATLRKLQLLVLVAKIEHNLEEGFVRRQLSKSGIGITPVDKLKDKYSHISHDSIERFEQLRDQLYVSSKKFYPLVNMSSLQTPKPDQVFMARCRHCGHVPNKTMRKKDGVWFGAIQCPNHLDEAVSGEREYEAELHELVIEWQKRNLKNFDFSKTYMWDLSRKSFSTELGPFLDEVKRRLSDMVEYNSLAISLPKEIVKDRPGKNFAKRIYANYLWACFFYDAYQIKLSELKKETAR</sequence>
<accession>A0A6M4NLR8</accession>
<name>A0A6M4NLR8_VIBAL</name>
<protein>
    <submittedName>
        <fullName evidence="1">Uncharacterized protein</fullName>
    </submittedName>
</protein>
<reference evidence="1" key="1">
    <citation type="submission" date="2019-12" db="EMBL/GenBank/DDBJ databases">
        <title>Identification of a novel metallo-beta-lactamase in a foodborne Vibrio alginolyticus isolate from China.</title>
        <authorList>
            <person name="Zheng Z."/>
            <person name="Ye L."/>
            <person name="Chen S."/>
        </authorList>
    </citation>
    <scope>NUCLEOTIDE SEQUENCE</scope>
    <source>
        <strain evidence="1">C1579</strain>
        <plasmid evidence="1">pC1579</plasmid>
    </source>
</reference>